<dbReference type="AlphaFoldDB" id="A0A7V7KU72"/>
<protein>
    <recommendedName>
        <fullName evidence="4">O-antigen polymerase</fullName>
    </recommendedName>
</protein>
<keyword evidence="1" id="KW-0472">Membrane</keyword>
<keyword evidence="1" id="KW-0812">Transmembrane</keyword>
<keyword evidence="3" id="KW-1185">Reference proteome</keyword>
<feature type="transmembrane region" description="Helical" evidence="1">
    <location>
        <begin position="203"/>
        <end position="222"/>
    </location>
</feature>
<organism evidence="2 3">
    <name type="scientific">Halopseudomonas laoshanensis</name>
    <dbReference type="NCBI Taxonomy" id="2268758"/>
    <lineage>
        <taxon>Bacteria</taxon>
        <taxon>Pseudomonadati</taxon>
        <taxon>Pseudomonadota</taxon>
        <taxon>Gammaproteobacteria</taxon>
        <taxon>Pseudomonadales</taxon>
        <taxon>Pseudomonadaceae</taxon>
        <taxon>Halopseudomonas</taxon>
    </lineage>
</organism>
<comment type="caution">
    <text evidence="2">The sequence shown here is derived from an EMBL/GenBank/DDBJ whole genome shotgun (WGS) entry which is preliminary data.</text>
</comment>
<sequence length="226" mass="25387">MIVIQVALSIAVFLEKNKLPLLPAMATLVIALFGIGRGSIVVAFLIIVISFFVNYFASSSLVEKNESTRRFFGFVMLVLMVVGIAYAGYFGFVNSLIEQSKFSAGLLDSHRGAMLSDYLSKMEGWSLIFGADYTGTSIESTYGGNPHNSYIRLHSYYGLFGLLFIIFSPFSLFVSNKAFIYKSVIFLLVSLVLTRAATDPLLFPTLLDFFYVLYFFLFWKYAPRKD</sequence>
<keyword evidence="1" id="KW-1133">Transmembrane helix</keyword>
<evidence type="ECO:0008006" key="4">
    <source>
        <dbReference type="Google" id="ProtNLM"/>
    </source>
</evidence>
<name>A0A7V7KU72_9GAMM</name>
<dbReference type="Proteomes" id="UP000463138">
    <property type="component" value="Unassembled WGS sequence"/>
</dbReference>
<accession>A0A7V7KU72</accession>
<evidence type="ECO:0000313" key="2">
    <source>
        <dbReference type="EMBL" id="KAA0690841.1"/>
    </source>
</evidence>
<proteinExistence type="predicted"/>
<dbReference type="EMBL" id="QOVF01000009">
    <property type="protein sequence ID" value="KAA0690841.1"/>
    <property type="molecule type" value="Genomic_DNA"/>
</dbReference>
<evidence type="ECO:0000313" key="3">
    <source>
        <dbReference type="Proteomes" id="UP000463138"/>
    </source>
</evidence>
<reference evidence="2 3" key="1">
    <citation type="submission" date="2018-07" db="EMBL/GenBank/DDBJ databases">
        <title>Pseudomonas laoshanensis sp. nov., isolated from soil.</title>
        <authorList>
            <person name="Sun J."/>
            <person name="Yu L."/>
            <person name="Wang M."/>
            <person name="Zhang C."/>
        </authorList>
    </citation>
    <scope>NUCLEOTIDE SEQUENCE [LARGE SCALE GENOMIC DNA]</scope>
    <source>
        <strain evidence="2 3">Y22</strain>
    </source>
</reference>
<feature type="transmembrane region" description="Helical" evidence="1">
    <location>
        <begin position="179"/>
        <end position="197"/>
    </location>
</feature>
<gene>
    <name evidence="2" type="ORF">DT594_17620</name>
</gene>
<feature type="transmembrane region" description="Helical" evidence="1">
    <location>
        <begin position="156"/>
        <end position="174"/>
    </location>
</feature>
<feature type="transmembrane region" description="Helical" evidence="1">
    <location>
        <begin position="24"/>
        <end position="57"/>
    </location>
</feature>
<evidence type="ECO:0000256" key="1">
    <source>
        <dbReference type="SAM" id="Phobius"/>
    </source>
</evidence>
<feature type="transmembrane region" description="Helical" evidence="1">
    <location>
        <begin position="69"/>
        <end position="92"/>
    </location>
</feature>